<feature type="non-terminal residue" evidence="2">
    <location>
        <position position="1"/>
    </location>
</feature>
<keyword evidence="3" id="KW-1185">Reference proteome</keyword>
<reference evidence="2" key="2">
    <citation type="journal article" date="2023" name="Plants (Basel)">
        <title>Annotation of the Turnera subulata (Passifloraceae) Draft Genome Reveals the S-Locus Evolved after the Divergence of Turneroideae from Passifloroideae in a Stepwise Manner.</title>
        <authorList>
            <person name="Henning P.M."/>
            <person name="Roalson E.H."/>
            <person name="Mir W."/>
            <person name="McCubbin A.G."/>
            <person name="Shore J.S."/>
        </authorList>
    </citation>
    <scope>NUCLEOTIDE SEQUENCE</scope>
    <source>
        <strain evidence="2">F60SS</strain>
    </source>
</reference>
<protein>
    <submittedName>
        <fullName evidence="2">Uncharacterized protein</fullName>
    </submittedName>
</protein>
<feature type="compositionally biased region" description="Low complexity" evidence="1">
    <location>
        <begin position="55"/>
        <end position="66"/>
    </location>
</feature>
<name>A0A9Q0FX11_9ROSI</name>
<dbReference type="Proteomes" id="UP001141552">
    <property type="component" value="Unassembled WGS sequence"/>
</dbReference>
<feature type="compositionally biased region" description="Pro residues" evidence="1">
    <location>
        <begin position="29"/>
        <end position="39"/>
    </location>
</feature>
<gene>
    <name evidence="2" type="ORF">Tsubulata_035054</name>
</gene>
<reference evidence="2" key="1">
    <citation type="submission" date="2022-02" db="EMBL/GenBank/DDBJ databases">
        <authorList>
            <person name="Henning P.M."/>
            <person name="McCubbin A.G."/>
            <person name="Shore J.S."/>
        </authorList>
    </citation>
    <scope>NUCLEOTIDE SEQUENCE</scope>
    <source>
        <strain evidence="2">F60SS</strain>
        <tissue evidence="2">Leaves</tissue>
    </source>
</reference>
<dbReference type="AlphaFoldDB" id="A0A9Q0FX11"/>
<comment type="caution">
    <text evidence="2">The sequence shown here is derived from an EMBL/GenBank/DDBJ whole genome shotgun (WGS) entry which is preliminary data.</text>
</comment>
<evidence type="ECO:0000313" key="2">
    <source>
        <dbReference type="EMBL" id="KAJ4838284.1"/>
    </source>
</evidence>
<dbReference type="EMBL" id="JAKUCV010003601">
    <property type="protein sequence ID" value="KAJ4838284.1"/>
    <property type="molecule type" value="Genomic_DNA"/>
</dbReference>
<proteinExistence type="predicted"/>
<accession>A0A9Q0FX11</accession>
<feature type="region of interest" description="Disordered" evidence="1">
    <location>
        <begin position="1"/>
        <end position="66"/>
    </location>
</feature>
<sequence length="82" mass="9036">PSSVLTFSPATRRRDQPLHPLSFARGPDKPPPQPRPPRVSPHVPTAASLCLQPPSSSSRRASDFSQVSSDCFVDFWVFGYVM</sequence>
<evidence type="ECO:0000256" key="1">
    <source>
        <dbReference type="SAM" id="MobiDB-lite"/>
    </source>
</evidence>
<organism evidence="2 3">
    <name type="scientific">Turnera subulata</name>
    <dbReference type="NCBI Taxonomy" id="218843"/>
    <lineage>
        <taxon>Eukaryota</taxon>
        <taxon>Viridiplantae</taxon>
        <taxon>Streptophyta</taxon>
        <taxon>Embryophyta</taxon>
        <taxon>Tracheophyta</taxon>
        <taxon>Spermatophyta</taxon>
        <taxon>Magnoliopsida</taxon>
        <taxon>eudicotyledons</taxon>
        <taxon>Gunneridae</taxon>
        <taxon>Pentapetalae</taxon>
        <taxon>rosids</taxon>
        <taxon>fabids</taxon>
        <taxon>Malpighiales</taxon>
        <taxon>Passifloraceae</taxon>
        <taxon>Turnera</taxon>
    </lineage>
</organism>
<evidence type="ECO:0000313" key="3">
    <source>
        <dbReference type="Proteomes" id="UP001141552"/>
    </source>
</evidence>